<dbReference type="EMBL" id="NAJM01000003">
    <property type="protein sequence ID" value="RVX74790.1"/>
    <property type="molecule type" value="Genomic_DNA"/>
</dbReference>
<reference evidence="1 2" key="1">
    <citation type="submission" date="2017-03" db="EMBL/GenBank/DDBJ databases">
        <title>Genomes of endolithic fungi from Antarctica.</title>
        <authorList>
            <person name="Coleine C."/>
            <person name="Masonjones S."/>
            <person name="Stajich J.E."/>
        </authorList>
    </citation>
    <scope>NUCLEOTIDE SEQUENCE [LARGE SCALE GENOMIC DNA]</scope>
    <source>
        <strain evidence="1 2">CCFEE 6314</strain>
    </source>
</reference>
<dbReference type="AlphaFoldDB" id="A0A438NGD7"/>
<proteinExistence type="predicted"/>
<gene>
    <name evidence="1" type="ORF">B0A52_01067</name>
</gene>
<dbReference type="InterPro" id="IPR032710">
    <property type="entry name" value="NTF2-like_dom_sf"/>
</dbReference>
<evidence type="ECO:0000313" key="2">
    <source>
        <dbReference type="Proteomes" id="UP000288859"/>
    </source>
</evidence>
<evidence type="ECO:0000313" key="1">
    <source>
        <dbReference type="EMBL" id="RVX74790.1"/>
    </source>
</evidence>
<dbReference type="SUPFAM" id="SSF54427">
    <property type="entry name" value="NTF2-like"/>
    <property type="match status" value="1"/>
</dbReference>
<accession>A0A438NGD7</accession>
<comment type="caution">
    <text evidence="1">The sequence shown here is derived from an EMBL/GenBank/DDBJ whole genome shotgun (WGS) entry which is preliminary data.</text>
</comment>
<protein>
    <recommendedName>
        <fullName evidence="3">SnoaL-like domain-containing protein</fullName>
    </recommendedName>
</protein>
<dbReference type="OrthoDB" id="3468019at2759"/>
<dbReference type="Proteomes" id="UP000288859">
    <property type="component" value="Unassembled WGS sequence"/>
</dbReference>
<evidence type="ECO:0008006" key="3">
    <source>
        <dbReference type="Google" id="ProtNLM"/>
    </source>
</evidence>
<organism evidence="1 2">
    <name type="scientific">Exophiala mesophila</name>
    <name type="common">Black yeast-like fungus</name>
    <dbReference type="NCBI Taxonomy" id="212818"/>
    <lineage>
        <taxon>Eukaryota</taxon>
        <taxon>Fungi</taxon>
        <taxon>Dikarya</taxon>
        <taxon>Ascomycota</taxon>
        <taxon>Pezizomycotina</taxon>
        <taxon>Eurotiomycetes</taxon>
        <taxon>Chaetothyriomycetidae</taxon>
        <taxon>Chaetothyriales</taxon>
        <taxon>Herpotrichiellaceae</taxon>
        <taxon>Exophiala</taxon>
    </lineage>
</organism>
<sequence>MSYTIAEVKWPSTVKIGPSVKQLIQRALSLLDDTTSEAGQRMVDEVYTDDATVVFSSGEHRGREEILHCRDNVWRVVHSRRHIFEKVYAHNDTDRDLMAFGRVEVGLRNGKDIIAPFSAHILVDPESVAADPPRLREFRGYVDTSPILLALQSAA</sequence>
<name>A0A438NGD7_EXOME</name>